<dbReference type="Pfam" id="PF08495">
    <property type="entry name" value="FIST"/>
    <property type="match status" value="1"/>
</dbReference>
<feature type="domain" description="FIST" evidence="1">
    <location>
        <begin position="39"/>
        <end position="240"/>
    </location>
</feature>
<dbReference type="SMART" id="SM01204">
    <property type="entry name" value="FIST_C"/>
    <property type="match status" value="1"/>
</dbReference>
<dbReference type="EMBL" id="CM000833">
    <property type="protein sequence ID" value="EET05492.1"/>
    <property type="molecule type" value="Genomic_DNA"/>
</dbReference>
<dbReference type="Proteomes" id="UP000001812">
    <property type="component" value="Chromosome II"/>
</dbReference>
<feature type="domain" description="FIST C-domain" evidence="2">
    <location>
        <begin position="241"/>
        <end position="371"/>
    </location>
</feature>
<dbReference type="InterPro" id="IPR019494">
    <property type="entry name" value="FIST_C"/>
</dbReference>
<evidence type="ECO:0008006" key="4">
    <source>
        <dbReference type="Google" id="ProtNLM"/>
    </source>
</evidence>
<accession>A0A0E1W7E6</accession>
<evidence type="ECO:0000313" key="3">
    <source>
        <dbReference type="EMBL" id="EET05492.1"/>
    </source>
</evidence>
<dbReference type="HOGENOM" id="CLU_047108_1_1_4"/>
<evidence type="ECO:0000259" key="2">
    <source>
        <dbReference type="SMART" id="SM01204"/>
    </source>
</evidence>
<gene>
    <name evidence="3" type="ORF">BURPS1710A_A1495</name>
</gene>
<protein>
    <recommendedName>
        <fullName evidence="4">GfdT protein</fullName>
    </recommendedName>
</protein>
<proteinExistence type="predicted"/>
<dbReference type="PANTHER" id="PTHR40252:SF2">
    <property type="entry name" value="BLR0328 PROTEIN"/>
    <property type="match status" value="1"/>
</dbReference>
<dbReference type="AlphaFoldDB" id="A0A0E1W7E6"/>
<dbReference type="NCBIfam" id="NF041558">
    <property type="entry name" value="NosP"/>
    <property type="match status" value="1"/>
</dbReference>
<dbReference type="SMART" id="SM00897">
    <property type="entry name" value="FIST"/>
    <property type="match status" value="1"/>
</dbReference>
<name>A0A0E1W7E6_BURPE</name>
<reference evidence="3" key="1">
    <citation type="submission" date="2009-05" db="EMBL/GenBank/DDBJ databases">
        <authorList>
            <person name="Harkins D.M."/>
            <person name="DeShazer D."/>
            <person name="Woods D.E."/>
            <person name="Brinkac L.M."/>
            <person name="Brown K.A."/>
            <person name="Hung G.C."/>
            <person name="Tuanyok A."/>
            <person name="Zhang B."/>
            <person name="Nierman W.C."/>
        </authorList>
    </citation>
    <scope>NUCLEOTIDE SEQUENCE [LARGE SCALE GENOMIC DNA]</scope>
    <source>
        <strain evidence="3">1710a</strain>
    </source>
</reference>
<sequence>MKGRSVVTMLSSTIPAVHSTCAHARDAVREVHAALANCDAELVLFFCSSRFDLDALADEMRERFRGTRVIGCTTAGEIGPAGYRNDSLVAVALPRALFTVETALLEDLQTFTIASGHACALDALHDLERRAPRASGANSFALLLIDGLSVREEPVTRTLQGALGDIALVGGSAADDLRFERTAIFYDGRFRDDCAALIVASTALPFRTFKTQHFRCGTERLVVTQADAERRTVSEINGLPAAEEYARLIGARVEDLSPGHFAAAPVVVLIDGTDYVRSIQKLNPDGSLTFYCAIEEGLVLRVARALDLVDNLQATFGDLRDSFGEPQLVLAWDCILRHLEMMQRGTRDTAAEVLKANHAVGFSTYGEQYGGVHVNQTLTGIVFSRAPEPDRG</sequence>
<organism evidence="3">
    <name type="scientific">Burkholderia pseudomallei 1710a</name>
    <dbReference type="NCBI Taxonomy" id="320371"/>
    <lineage>
        <taxon>Bacteria</taxon>
        <taxon>Pseudomonadati</taxon>
        <taxon>Pseudomonadota</taxon>
        <taxon>Betaproteobacteria</taxon>
        <taxon>Burkholderiales</taxon>
        <taxon>Burkholderiaceae</taxon>
        <taxon>Burkholderia</taxon>
        <taxon>pseudomallei group</taxon>
    </lineage>
</organism>
<dbReference type="GeneID" id="93063839"/>
<dbReference type="Pfam" id="PF10442">
    <property type="entry name" value="FIST_C"/>
    <property type="match status" value="1"/>
</dbReference>
<dbReference type="RefSeq" id="WP_004525235.1">
    <property type="nucleotide sequence ID" value="NZ_CM000833.1"/>
</dbReference>
<dbReference type="PANTHER" id="PTHR40252">
    <property type="entry name" value="BLR0328 PROTEIN"/>
    <property type="match status" value="1"/>
</dbReference>
<evidence type="ECO:0000259" key="1">
    <source>
        <dbReference type="SMART" id="SM00897"/>
    </source>
</evidence>
<dbReference type="InterPro" id="IPR013702">
    <property type="entry name" value="FIST_domain_N"/>
</dbReference>